<dbReference type="PANTHER" id="PTHR46266">
    <property type="entry name" value="TRANSCRIPTION FACTOR TT8"/>
    <property type="match status" value="1"/>
</dbReference>
<keyword evidence="6" id="KW-0175">Coiled coil</keyword>
<keyword evidence="4" id="KW-0804">Transcription</keyword>
<gene>
    <name evidence="9" type="primary">LOC101498962</name>
</gene>
<dbReference type="InterPro" id="IPR011598">
    <property type="entry name" value="bHLH_dom"/>
</dbReference>
<dbReference type="PANTHER" id="PTHR46266:SF3">
    <property type="entry name" value="TRANSCRIPTION FACTOR EGL1"/>
    <property type="match status" value="1"/>
</dbReference>
<dbReference type="AlphaFoldDB" id="A0A1S2YFV2"/>
<evidence type="ECO:0000313" key="8">
    <source>
        <dbReference type="Proteomes" id="UP000087171"/>
    </source>
</evidence>
<feature type="coiled-coil region" evidence="6">
    <location>
        <begin position="460"/>
        <end position="487"/>
    </location>
</feature>
<evidence type="ECO:0000256" key="3">
    <source>
        <dbReference type="ARBA" id="ARBA00023159"/>
    </source>
</evidence>
<dbReference type="STRING" id="3827.A0A1S2YFV2"/>
<evidence type="ECO:0000256" key="1">
    <source>
        <dbReference type="ARBA" id="ARBA00004123"/>
    </source>
</evidence>
<keyword evidence="3" id="KW-0010">Activator</keyword>
<dbReference type="GO" id="GO:0005634">
    <property type="term" value="C:nucleus"/>
    <property type="evidence" value="ECO:0007669"/>
    <property type="project" value="UniProtKB-SubCell"/>
</dbReference>
<protein>
    <submittedName>
        <fullName evidence="9">Transcription factor EGL1 isoform X1</fullName>
    </submittedName>
</protein>
<dbReference type="Pfam" id="PF14215">
    <property type="entry name" value="bHLH-MYC_N"/>
    <property type="match status" value="1"/>
</dbReference>
<evidence type="ECO:0000313" key="9">
    <source>
        <dbReference type="RefSeq" id="XP_004503713.1"/>
    </source>
</evidence>
<dbReference type="KEGG" id="cam:101498962"/>
<dbReference type="InterPro" id="IPR025610">
    <property type="entry name" value="MYC/MYB_N"/>
</dbReference>
<dbReference type="Proteomes" id="UP000087171">
    <property type="component" value="Chromosome Ca6"/>
</dbReference>
<dbReference type="Gene3D" id="4.10.280.10">
    <property type="entry name" value="Helix-loop-helix DNA-binding domain"/>
    <property type="match status" value="1"/>
</dbReference>
<organism evidence="8 9">
    <name type="scientific">Cicer arietinum</name>
    <name type="common">Chickpea</name>
    <name type="synonym">Garbanzo</name>
    <dbReference type="NCBI Taxonomy" id="3827"/>
    <lineage>
        <taxon>Eukaryota</taxon>
        <taxon>Viridiplantae</taxon>
        <taxon>Streptophyta</taxon>
        <taxon>Embryophyta</taxon>
        <taxon>Tracheophyta</taxon>
        <taxon>Spermatophyta</taxon>
        <taxon>Magnoliopsida</taxon>
        <taxon>eudicotyledons</taxon>
        <taxon>Gunneridae</taxon>
        <taxon>Pentapetalae</taxon>
        <taxon>rosids</taxon>
        <taxon>fabids</taxon>
        <taxon>Fabales</taxon>
        <taxon>Fabaceae</taxon>
        <taxon>Papilionoideae</taxon>
        <taxon>50 kb inversion clade</taxon>
        <taxon>NPAAA clade</taxon>
        <taxon>Hologalegina</taxon>
        <taxon>IRL clade</taxon>
        <taxon>Cicereae</taxon>
        <taxon>Cicer</taxon>
    </lineage>
</organism>
<sequence length="617" mass="69856">MVSENMKEQLALAVRSIQWSYAIFWSESVNQSGVLNWGEGYYNGDIKTRKTSQGVELSSDQIGLQRNEQLRELFRSLKTTETSPQTKRPSAALSPEDLTDTEWYYLVCMSFVFKIGQGLPGRALANGQPIWLINAYSTDCKVFSRALLAKSASIQTVVCFPFMKGVIELGTTDLVLEDLSLIQQIKTSFLNILNVDDPSNTETIPNTRNNEGVACEAFDHNDFNVELIPEVEYDIINNTTTSPNGSSNALDINQLLDETFMVESINHRTSQVQSWQVIDDDLSNCVHNNSMNSSDCISQTFASPQKINASADPKGGEDCNNQKMTLVDPLTDDWHYQGILSTLLKSADQLIMGVHFQNFHQESSFCVWNKGGTVDCHRPRQGTSQKLLKKILFEVPRMHMDGLLESQEENDYREGTRLEADEGMNHVMSERRRRAKLNERFLTLRSMVPSNSKDDKVSILDDAIEYLRKLEKRIKELEAQRDPIDIESRSKKSTHDMVERTSDQYYNKTNNIKKPIVKKRKVCDIEETRREVCLKGSSTSVNMSDNRVVIEMKCPSRPGRILEIMEVVNKLNIDFDSVQSTEADGSIHLIIKSKFTGPSNATTKKIKQALQKVVSKS</sequence>
<dbReference type="OrthoDB" id="690068at2759"/>
<dbReference type="Pfam" id="PF22754">
    <property type="entry name" value="bHLH-TF_ACT-like_plant"/>
    <property type="match status" value="1"/>
</dbReference>
<dbReference type="GO" id="GO:0080090">
    <property type="term" value="P:regulation of primary metabolic process"/>
    <property type="evidence" value="ECO:0007669"/>
    <property type="project" value="UniProtKB-ARBA"/>
</dbReference>
<proteinExistence type="predicted"/>
<name>A0A1S2YFV2_CICAR</name>
<reference evidence="8" key="1">
    <citation type="journal article" date="2013" name="Nat. Biotechnol.">
        <title>Draft genome sequence of chickpea (Cicer arietinum) provides a resource for trait improvement.</title>
        <authorList>
            <person name="Varshney R.K."/>
            <person name="Song C."/>
            <person name="Saxena R.K."/>
            <person name="Azam S."/>
            <person name="Yu S."/>
            <person name="Sharpe A.G."/>
            <person name="Cannon S."/>
            <person name="Baek J."/>
            <person name="Rosen B.D."/>
            <person name="Tar'an B."/>
            <person name="Millan T."/>
            <person name="Zhang X."/>
            <person name="Ramsay L.D."/>
            <person name="Iwata A."/>
            <person name="Wang Y."/>
            <person name="Nelson W."/>
            <person name="Farmer A.D."/>
            <person name="Gaur P.M."/>
            <person name="Soderlund C."/>
            <person name="Penmetsa R.V."/>
            <person name="Xu C."/>
            <person name="Bharti A.K."/>
            <person name="He W."/>
            <person name="Winter P."/>
            <person name="Zhao S."/>
            <person name="Hane J.K."/>
            <person name="Carrasquilla-Garcia N."/>
            <person name="Condie J.A."/>
            <person name="Upadhyaya H.D."/>
            <person name="Luo M.C."/>
            <person name="Thudi M."/>
            <person name="Gowda C.L."/>
            <person name="Singh N.P."/>
            <person name="Lichtenzveig J."/>
            <person name="Gali K.K."/>
            <person name="Rubio J."/>
            <person name="Nadarajan N."/>
            <person name="Dolezel J."/>
            <person name="Bansal K.C."/>
            <person name="Xu X."/>
            <person name="Edwards D."/>
            <person name="Zhang G."/>
            <person name="Kahl G."/>
            <person name="Gil J."/>
            <person name="Singh K.B."/>
            <person name="Datta S.K."/>
            <person name="Jackson S.A."/>
            <person name="Wang J."/>
            <person name="Cook D.R."/>
        </authorList>
    </citation>
    <scope>NUCLEOTIDE SEQUENCE [LARGE SCALE GENOMIC DNA]</scope>
    <source>
        <strain evidence="8">cv. CDC Frontier</strain>
    </source>
</reference>
<dbReference type="RefSeq" id="XP_004503713.1">
    <property type="nucleotide sequence ID" value="XM_004503656.3"/>
</dbReference>
<dbReference type="SMART" id="SM00353">
    <property type="entry name" value="HLH"/>
    <property type="match status" value="1"/>
</dbReference>
<evidence type="ECO:0000256" key="6">
    <source>
        <dbReference type="SAM" id="Coils"/>
    </source>
</evidence>
<dbReference type="SUPFAM" id="SSF47459">
    <property type="entry name" value="HLH, helix-loop-helix DNA-binding domain"/>
    <property type="match status" value="1"/>
</dbReference>
<dbReference type="InterPro" id="IPR036638">
    <property type="entry name" value="HLH_DNA-bd_sf"/>
</dbReference>
<accession>A0A1S2YFV2</accession>
<evidence type="ECO:0000256" key="5">
    <source>
        <dbReference type="ARBA" id="ARBA00023242"/>
    </source>
</evidence>
<keyword evidence="8" id="KW-1185">Reference proteome</keyword>
<dbReference type="GO" id="GO:0046983">
    <property type="term" value="F:protein dimerization activity"/>
    <property type="evidence" value="ECO:0007669"/>
    <property type="project" value="InterPro"/>
</dbReference>
<dbReference type="PaxDb" id="3827-XP_004503712.1"/>
<dbReference type="Pfam" id="PF00010">
    <property type="entry name" value="HLH"/>
    <property type="match status" value="1"/>
</dbReference>
<reference evidence="9" key="2">
    <citation type="submission" date="2025-08" db="UniProtKB">
        <authorList>
            <consortium name="RefSeq"/>
        </authorList>
    </citation>
    <scope>IDENTIFICATION</scope>
    <source>
        <tissue evidence="9">Etiolated seedlings</tissue>
    </source>
</reference>
<dbReference type="eggNOG" id="ENOG502QT7W">
    <property type="taxonomic scope" value="Eukaryota"/>
</dbReference>
<dbReference type="PROSITE" id="PS50888">
    <property type="entry name" value="BHLH"/>
    <property type="match status" value="1"/>
</dbReference>
<feature type="domain" description="BHLH" evidence="7">
    <location>
        <begin position="421"/>
        <end position="470"/>
    </location>
</feature>
<comment type="subcellular location">
    <subcellularLocation>
        <location evidence="1">Nucleus</location>
    </subcellularLocation>
</comment>
<keyword evidence="2" id="KW-0805">Transcription regulation</keyword>
<dbReference type="InterPro" id="IPR054502">
    <property type="entry name" value="bHLH-TF_ACT-like_plant"/>
</dbReference>
<evidence type="ECO:0000256" key="4">
    <source>
        <dbReference type="ARBA" id="ARBA00023163"/>
    </source>
</evidence>
<dbReference type="SMR" id="A0A1S2YFV2"/>
<keyword evidence="5" id="KW-0539">Nucleus</keyword>
<evidence type="ECO:0000259" key="7">
    <source>
        <dbReference type="PROSITE" id="PS50888"/>
    </source>
</evidence>
<dbReference type="GeneID" id="101498962"/>
<evidence type="ECO:0000256" key="2">
    <source>
        <dbReference type="ARBA" id="ARBA00023015"/>
    </source>
</evidence>